<keyword evidence="2" id="KW-1185">Reference proteome</keyword>
<dbReference type="EMBL" id="MPIN01000020">
    <property type="protein sequence ID" value="OJH34320.1"/>
    <property type="molecule type" value="Genomic_DNA"/>
</dbReference>
<dbReference type="Proteomes" id="UP000182229">
    <property type="component" value="Unassembled WGS sequence"/>
</dbReference>
<reference evidence="2" key="1">
    <citation type="submission" date="2016-11" db="EMBL/GenBank/DDBJ databases">
        <authorList>
            <person name="Shukria A."/>
            <person name="Stevens D.C."/>
        </authorList>
    </citation>
    <scope>NUCLEOTIDE SEQUENCE [LARGE SCALE GENOMIC DNA]</scope>
    <source>
        <strain evidence="2">Cbfe23</strain>
    </source>
</reference>
<accession>A0A1L9AWD1</accession>
<dbReference type="OrthoDB" id="5382244at2"/>
<comment type="caution">
    <text evidence="1">The sequence shown here is derived from an EMBL/GenBank/DDBJ whole genome shotgun (WGS) entry which is preliminary data.</text>
</comment>
<sequence>MAEQSPPYWVLISVLFSSQPLTPALAMTLHQAAYDLYRRGDSEQPVAGDLLTGRVRNLRKDVQMGTIVGPAFEAEIETERGSGTVRFLLTRQGLELMKDQPAEPLAPPRPRYLN</sequence>
<reference evidence="1 2" key="2">
    <citation type="submission" date="2016-12" db="EMBL/GenBank/DDBJ databases">
        <title>Draft Genome Sequence of Cystobacter ferrugineus Strain Cbfe23.</title>
        <authorList>
            <person name="Akbar S."/>
            <person name="Dowd S.E."/>
            <person name="Stevens D.C."/>
        </authorList>
    </citation>
    <scope>NUCLEOTIDE SEQUENCE [LARGE SCALE GENOMIC DNA]</scope>
    <source>
        <strain evidence="1 2">Cbfe23</strain>
    </source>
</reference>
<dbReference type="RefSeq" id="WP_071904645.1">
    <property type="nucleotide sequence ID" value="NZ_MPIN01000020.1"/>
</dbReference>
<evidence type="ECO:0000313" key="2">
    <source>
        <dbReference type="Proteomes" id="UP000182229"/>
    </source>
</evidence>
<organism evidence="1 2">
    <name type="scientific">Cystobacter ferrugineus</name>
    <dbReference type="NCBI Taxonomy" id="83449"/>
    <lineage>
        <taxon>Bacteria</taxon>
        <taxon>Pseudomonadati</taxon>
        <taxon>Myxococcota</taxon>
        <taxon>Myxococcia</taxon>
        <taxon>Myxococcales</taxon>
        <taxon>Cystobacterineae</taxon>
        <taxon>Archangiaceae</taxon>
        <taxon>Cystobacter</taxon>
    </lineage>
</organism>
<protein>
    <submittedName>
        <fullName evidence="1">Uncharacterized protein</fullName>
    </submittedName>
</protein>
<gene>
    <name evidence="1" type="ORF">BON30_44215</name>
</gene>
<dbReference type="STRING" id="83449.BON30_44215"/>
<evidence type="ECO:0000313" key="1">
    <source>
        <dbReference type="EMBL" id="OJH34320.1"/>
    </source>
</evidence>
<name>A0A1L9AWD1_9BACT</name>
<proteinExistence type="predicted"/>
<dbReference type="AlphaFoldDB" id="A0A1L9AWD1"/>